<reference evidence="1 2" key="1">
    <citation type="submission" date="2023-07" db="EMBL/GenBank/DDBJ databases">
        <title>Genomic Encyclopedia of Type Strains, Phase IV (KMG-IV): sequencing the most valuable type-strain genomes for metagenomic binning, comparative biology and taxonomic classification.</title>
        <authorList>
            <person name="Goeker M."/>
        </authorList>
    </citation>
    <scope>NUCLEOTIDE SEQUENCE [LARGE SCALE GENOMIC DNA]</scope>
    <source>
        <strain evidence="1 2">DSM 3770</strain>
    </source>
</reference>
<dbReference type="RefSeq" id="WP_237347645.1">
    <property type="nucleotide sequence ID" value="NZ_JABWGX010000044.1"/>
</dbReference>
<comment type="caution">
    <text evidence="1">The sequence shown here is derived from an EMBL/GenBank/DDBJ whole genome shotgun (WGS) entry which is preliminary data.</text>
</comment>
<organism evidence="1 2">
    <name type="scientific">Xanthobacter agilis</name>
    <dbReference type="NCBI Taxonomy" id="47492"/>
    <lineage>
        <taxon>Bacteria</taxon>
        <taxon>Pseudomonadati</taxon>
        <taxon>Pseudomonadota</taxon>
        <taxon>Alphaproteobacteria</taxon>
        <taxon>Hyphomicrobiales</taxon>
        <taxon>Xanthobacteraceae</taxon>
        <taxon>Xanthobacter</taxon>
    </lineage>
</organism>
<accession>A0ABU0LIX8</accession>
<gene>
    <name evidence="1" type="ORF">QOZ94_003918</name>
</gene>
<protein>
    <recommendedName>
        <fullName evidence="3">Gas vesicle protein GvpG</fullName>
    </recommendedName>
</protein>
<evidence type="ECO:0000313" key="2">
    <source>
        <dbReference type="Proteomes" id="UP001241747"/>
    </source>
</evidence>
<keyword evidence="2" id="KW-1185">Reference proteome</keyword>
<dbReference type="Proteomes" id="UP001241747">
    <property type="component" value="Unassembled WGS sequence"/>
</dbReference>
<dbReference type="EMBL" id="JAUSVY010000013">
    <property type="protein sequence ID" value="MDQ0507102.1"/>
    <property type="molecule type" value="Genomic_DNA"/>
</dbReference>
<dbReference type="InterPro" id="IPR007804">
    <property type="entry name" value="GvpG"/>
</dbReference>
<name>A0ABU0LIX8_XANAG</name>
<proteinExistence type="predicted"/>
<dbReference type="Pfam" id="PF05120">
    <property type="entry name" value="GvpG"/>
    <property type="match status" value="1"/>
</dbReference>
<evidence type="ECO:0000313" key="1">
    <source>
        <dbReference type="EMBL" id="MDQ0507102.1"/>
    </source>
</evidence>
<sequence length="85" mass="9550">MGILTDVVFAPAVGPLKGVLWLARIIAEQAERTLYDETLIRAALLDLEQQLEAGAIGEEEYEKQEEILLDRLKIARERMRSSPQG</sequence>
<evidence type="ECO:0008006" key="3">
    <source>
        <dbReference type="Google" id="ProtNLM"/>
    </source>
</evidence>